<dbReference type="Proteomes" id="UP000001861">
    <property type="component" value="Unassembled WGS sequence"/>
</dbReference>
<dbReference type="GeneID" id="9380258"/>
<dbReference type="KEGG" id="cci:CC1G_14319"/>
<accession>D6RLZ1</accession>
<dbReference type="EMBL" id="AACS02000004">
    <property type="protein sequence ID" value="EFI27830.1"/>
    <property type="molecule type" value="Genomic_DNA"/>
</dbReference>
<organism evidence="1 2">
    <name type="scientific">Coprinopsis cinerea (strain Okayama-7 / 130 / ATCC MYA-4618 / FGSC 9003)</name>
    <name type="common">Inky cap fungus</name>
    <name type="synonym">Hormographiella aspergillata</name>
    <dbReference type="NCBI Taxonomy" id="240176"/>
    <lineage>
        <taxon>Eukaryota</taxon>
        <taxon>Fungi</taxon>
        <taxon>Dikarya</taxon>
        <taxon>Basidiomycota</taxon>
        <taxon>Agaricomycotina</taxon>
        <taxon>Agaricomycetes</taxon>
        <taxon>Agaricomycetidae</taxon>
        <taxon>Agaricales</taxon>
        <taxon>Agaricineae</taxon>
        <taxon>Psathyrellaceae</taxon>
        <taxon>Coprinopsis</taxon>
    </lineage>
</organism>
<dbReference type="RefSeq" id="XP_002911324.1">
    <property type="nucleotide sequence ID" value="XM_002911278.1"/>
</dbReference>
<protein>
    <submittedName>
        <fullName evidence="1">Uncharacterized protein</fullName>
    </submittedName>
</protein>
<evidence type="ECO:0000313" key="1">
    <source>
        <dbReference type="EMBL" id="EFI27830.1"/>
    </source>
</evidence>
<sequence>MSPKPGSESDVLCPRLSSLSIIHQTVEFTEEALLDFIRARRNKVVLSQGVAKIKKVKVLFAVNSTVSIHNGQKSGSKSWPLLAKLKDDADVILDDLKVEVRHPRDKVNEYAAGRVSSGEMSLGEALMDPRMSW</sequence>
<dbReference type="HOGENOM" id="CLU_1906625_0_0_1"/>
<keyword evidence="2" id="KW-1185">Reference proteome</keyword>
<evidence type="ECO:0000313" key="2">
    <source>
        <dbReference type="Proteomes" id="UP000001861"/>
    </source>
</evidence>
<proteinExistence type="predicted"/>
<gene>
    <name evidence="1" type="ORF">CC1G_14319</name>
</gene>
<dbReference type="InParanoid" id="D6RLZ1"/>
<name>D6RLZ1_COPC7</name>
<reference evidence="1 2" key="1">
    <citation type="journal article" date="2010" name="Proc. Natl. Acad. Sci. U.S.A.">
        <title>Insights into evolution of multicellular fungi from the assembled chromosomes of the mushroom Coprinopsis cinerea (Coprinus cinereus).</title>
        <authorList>
            <person name="Stajich J.E."/>
            <person name="Wilke S.K."/>
            <person name="Ahren D."/>
            <person name="Au C.H."/>
            <person name="Birren B.W."/>
            <person name="Borodovsky M."/>
            <person name="Burns C."/>
            <person name="Canback B."/>
            <person name="Casselton L.A."/>
            <person name="Cheng C.K."/>
            <person name="Deng J."/>
            <person name="Dietrich F.S."/>
            <person name="Fargo D.C."/>
            <person name="Farman M.L."/>
            <person name="Gathman A.C."/>
            <person name="Goldberg J."/>
            <person name="Guigo R."/>
            <person name="Hoegger P.J."/>
            <person name="Hooker J.B."/>
            <person name="Huggins A."/>
            <person name="James T.Y."/>
            <person name="Kamada T."/>
            <person name="Kilaru S."/>
            <person name="Kodira C."/>
            <person name="Kues U."/>
            <person name="Kupfer D."/>
            <person name="Kwan H.S."/>
            <person name="Lomsadze A."/>
            <person name="Li W."/>
            <person name="Lilly W.W."/>
            <person name="Ma L.J."/>
            <person name="Mackey A.J."/>
            <person name="Manning G."/>
            <person name="Martin F."/>
            <person name="Muraguchi H."/>
            <person name="Natvig D.O."/>
            <person name="Palmerini H."/>
            <person name="Ramesh M.A."/>
            <person name="Rehmeyer C.J."/>
            <person name="Roe B.A."/>
            <person name="Shenoy N."/>
            <person name="Stanke M."/>
            <person name="Ter-Hovhannisyan V."/>
            <person name="Tunlid A."/>
            <person name="Velagapudi R."/>
            <person name="Vision T.J."/>
            <person name="Zeng Q."/>
            <person name="Zolan M.E."/>
            <person name="Pukkila P.J."/>
        </authorList>
    </citation>
    <scope>NUCLEOTIDE SEQUENCE [LARGE SCALE GENOMIC DNA]</scope>
    <source>
        <strain evidence="2">Okayama-7 / 130 / ATCC MYA-4618 / FGSC 9003</strain>
    </source>
</reference>
<dbReference type="AlphaFoldDB" id="D6RLZ1"/>
<dbReference type="VEuPathDB" id="FungiDB:CC1G_14319"/>
<comment type="caution">
    <text evidence="1">The sequence shown here is derived from an EMBL/GenBank/DDBJ whole genome shotgun (WGS) entry which is preliminary data.</text>
</comment>